<evidence type="ECO:0000313" key="3">
    <source>
        <dbReference type="EMBL" id="MFC7371712.1"/>
    </source>
</evidence>
<dbReference type="EC" id="2.4.-.-" evidence="3"/>
<dbReference type="Pfam" id="PF13439">
    <property type="entry name" value="Glyco_transf_4"/>
    <property type="match status" value="1"/>
</dbReference>
<name>A0ABW2NPI1_9BACL</name>
<comment type="caution">
    <text evidence="3">The sequence shown here is derived from an EMBL/GenBank/DDBJ whole genome shotgun (WGS) entry which is preliminary data.</text>
</comment>
<reference evidence="4" key="1">
    <citation type="journal article" date="2019" name="Int. J. Syst. Evol. Microbiol.">
        <title>The Global Catalogue of Microorganisms (GCM) 10K type strain sequencing project: providing services to taxonomists for standard genome sequencing and annotation.</title>
        <authorList>
            <consortium name="The Broad Institute Genomics Platform"/>
            <consortium name="The Broad Institute Genome Sequencing Center for Infectious Disease"/>
            <person name="Wu L."/>
            <person name="Ma J."/>
        </authorList>
    </citation>
    <scope>NUCLEOTIDE SEQUENCE [LARGE SCALE GENOMIC DNA]</scope>
    <source>
        <strain evidence="4">NBRC 106396</strain>
    </source>
</reference>
<sequence length="409" mass="46733">MKILLATYWYIPHLGGVWPLMCQIKETLEKLGHEVDIFGNTPDGLAYHIVNKNLVLKKEELVPFIHTQLNPQREPALHSDKRTFNLETDRYYMELAASYFGLSQYDIIHTQDVISTWSFSRVKPAHVPLFASIHGVLARETVQYFKYLNPAATIEEIQKTLYWKHYYTLDQMGTHSADLIHASSKWTHDIFATDYKVPPSRMVKFQYGINIEEFLKKMDMPTEIKKPAGKKVIIYTGRLVDIKGVHFLLPALALLKSRRSDWECWIVGDGIMKDLLIQKSEQLGLTSHVKFLGSRNDVPALLKLADIFVIPSLQDNMPLSLIEAQLAGKAIVTSNAGGLPEMVQHGVTGLVAQAGDKQPLFRHLLTLVENDEMRRRVSTAAKNWALHYWSVDLMVERLLKIYNKLIANK</sequence>
<dbReference type="Pfam" id="PF00534">
    <property type="entry name" value="Glycos_transf_1"/>
    <property type="match status" value="1"/>
</dbReference>
<evidence type="ECO:0000259" key="1">
    <source>
        <dbReference type="Pfam" id="PF00534"/>
    </source>
</evidence>
<dbReference type="CDD" id="cd03801">
    <property type="entry name" value="GT4_PimA-like"/>
    <property type="match status" value="1"/>
</dbReference>
<dbReference type="Proteomes" id="UP001596549">
    <property type="component" value="Unassembled WGS sequence"/>
</dbReference>
<dbReference type="Gene3D" id="3.40.50.2000">
    <property type="entry name" value="Glycogen Phosphorylase B"/>
    <property type="match status" value="2"/>
</dbReference>
<dbReference type="InterPro" id="IPR028098">
    <property type="entry name" value="Glyco_trans_4-like_N"/>
</dbReference>
<dbReference type="InterPro" id="IPR001296">
    <property type="entry name" value="Glyco_trans_1"/>
</dbReference>
<keyword evidence="3" id="KW-0328">Glycosyltransferase</keyword>
<dbReference type="EMBL" id="JBHTCP010000014">
    <property type="protein sequence ID" value="MFC7371712.1"/>
    <property type="molecule type" value="Genomic_DNA"/>
</dbReference>
<keyword evidence="4" id="KW-1185">Reference proteome</keyword>
<accession>A0ABW2NPI1</accession>
<organism evidence="3 4">
    <name type="scientific">Fictibacillus iocasae</name>
    <dbReference type="NCBI Taxonomy" id="2715437"/>
    <lineage>
        <taxon>Bacteria</taxon>
        <taxon>Bacillati</taxon>
        <taxon>Bacillota</taxon>
        <taxon>Bacilli</taxon>
        <taxon>Bacillales</taxon>
        <taxon>Fictibacillaceae</taxon>
        <taxon>Fictibacillus</taxon>
    </lineage>
</organism>
<dbReference type="InterPro" id="IPR050194">
    <property type="entry name" value="Glycosyltransferase_grp1"/>
</dbReference>
<keyword evidence="3" id="KW-0808">Transferase</keyword>
<feature type="domain" description="Glycosyl transferase family 1" evidence="1">
    <location>
        <begin position="223"/>
        <end position="384"/>
    </location>
</feature>
<proteinExistence type="predicted"/>
<evidence type="ECO:0000313" key="4">
    <source>
        <dbReference type="Proteomes" id="UP001596549"/>
    </source>
</evidence>
<dbReference type="GO" id="GO:0016757">
    <property type="term" value="F:glycosyltransferase activity"/>
    <property type="evidence" value="ECO:0007669"/>
    <property type="project" value="UniProtKB-KW"/>
</dbReference>
<dbReference type="PANTHER" id="PTHR45947">
    <property type="entry name" value="SULFOQUINOVOSYL TRANSFERASE SQD2"/>
    <property type="match status" value="1"/>
</dbReference>
<dbReference type="PANTHER" id="PTHR45947:SF3">
    <property type="entry name" value="SULFOQUINOVOSYL TRANSFERASE SQD2"/>
    <property type="match status" value="1"/>
</dbReference>
<feature type="domain" description="Glycosyltransferase subfamily 4-like N-terminal" evidence="2">
    <location>
        <begin position="15"/>
        <end position="212"/>
    </location>
</feature>
<gene>
    <name evidence="3" type="ORF">ACFQPF_08485</name>
</gene>
<evidence type="ECO:0000259" key="2">
    <source>
        <dbReference type="Pfam" id="PF13439"/>
    </source>
</evidence>
<dbReference type="SUPFAM" id="SSF53756">
    <property type="entry name" value="UDP-Glycosyltransferase/glycogen phosphorylase"/>
    <property type="match status" value="1"/>
</dbReference>
<dbReference type="RefSeq" id="WP_379748565.1">
    <property type="nucleotide sequence ID" value="NZ_JBHTCP010000014.1"/>
</dbReference>
<protein>
    <submittedName>
        <fullName evidence="3">Glycosyltransferase family 4 protein</fullName>
        <ecNumber evidence="3">2.4.-.-</ecNumber>
    </submittedName>
</protein>